<dbReference type="GO" id="GO:0016887">
    <property type="term" value="F:ATP hydrolysis activity"/>
    <property type="evidence" value="ECO:0007669"/>
    <property type="project" value="RHEA"/>
</dbReference>
<dbReference type="Gene3D" id="3.40.50.300">
    <property type="entry name" value="P-loop containing nucleotide triphosphate hydrolases"/>
    <property type="match status" value="2"/>
</dbReference>
<keyword evidence="5" id="KW-0413">Isomerase</keyword>
<dbReference type="InterPro" id="IPR014017">
    <property type="entry name" value="DNA_helicase_UvrD-like_C"/>
</dbReference>
<dbReference type="PANTHER" id="PTHR11070">
    <property type="entry name" value="UVRD / RECB / PCRA DNA HELICASE FAMILY MEMBER"/>
    <property type="match status" value="1"/>
</dbReference>
<dbReference type="AlphaFoldDB" id="A0A2P8IEV5"/>
<evidence type="ECO:0000259" key="10">
    <source>
        <dbReference type="Pfam" id="PF13361"/>
    </source>
</evidence>
<evidence type="ECO:0000256" key="8">
    <source>
        <dbReference type="ARBA" id="ARBA00048988"/>
    </source>
</evidence>
<keyword evidence="2" id="KW-0378">Hydrolase</keyword>
<evidence type="ECO:0000256" key="2">
    <source>
        <dbReference type="ARBA" id="ARBA00022801"/>
    </source>
</evidence>
<proteinExistence type="predicted"/>
<keyword evidence="3 11" id="KW-0347">Helicase</keyword>
<keyword evidence="4" id="KW-0067">ATP-binding</keyword>
<comment type="caution">
    <text evidence="11">The sequence shown here is derived from an EMBL/GenBank/DDBJ whole genome shotgun (WGS) entry which is preliminary data.</text>
</comment>
<evidence type="ECO:0000256" key="5">
    <source>
        <dbReference type="ARBA" id="ARBA00023235"/>
    </source>
</evidence>
<evidence type="ECO:0000313" key="12">
    <source>
        <dbReference type="Proteomes" id="UP000241118"/>
    </source>
</evidence>
<dbReference type="InterPro" id="IPR000212">
    <property type="entry name" value="DNA_helicase_UvrD/REP"/>
</dbReference>
<reference evidence="11 12" key="1">
    <citation type="submission" date="2018-03" db="EMBL/GenBank/DDBJ databases">
        <title>Genomic Encyclopedia of Type Strains, Phase III (KMG-III): the genomes of soil and plant-associated and newly described type strains.</title>
        <authorList>
            <person name="Whitman W."/>
        </authorList>
    </citation>
    <scope>NUCLEOTIDE SEQUENCE [LARGE SCALE GENOMIC DNA]</scope>
    <source>
        <strain evidence="11 12">CGMCC 4.7097</strain>
    </source>
</reference>
<dbReference type="GO" id="GO:0043138">
    <property type="term" value="F:3'-5' DNA helicase activity"/>
    <property type="evidence" value="ECO:0007669"/>
    <property type="project" value="UniProtKB-EC"/>
</dbReference>
<name>A0A2P8IEV5_SACCR</name>
<evidence type="ECO:0000256" key="4">
    <source>
        <dbReference type="ARBA" id="ARBA00022840"/>
    </source>
</evidence>
<keyword evidence="12" id="KW-1185">Reference proteome</keyword>
<feature type="domain" description="UvrD-like helicase ATP-binding" evidence="9">
    <location>
        <begin position="10"/>
        <end position="59"/>
    </location>
</feature>
<dbReference type="EC" id="5.6.2.4" evidence="7"/>
<protein>
    <recommendedName>
        <fullName evidence="7">DNA 3'-5' helicase</fullName>
        <ecNumber evidence="7">5.6.2.4</ecNumber>
    </recommendedName>
</protein>
<dbReference type="Pfam" id="PF00580">
    <property type="entry name" value="UvrD-helicase"/>
    <property type="match status" value="1"/>
</dbReference>
<dbReference type="InterPro" id="IPR027417">
    <property type="entry name" value="P-loop_NTPase"/>
</dbReference>
<dbReference type="GO" id="GO:0003677">
    <property type="term" value="F:DNA binding"/>
    <property type="evidence" value="ECO:0007669"/>
    <property type="project" value="InterPro"/>
</dbReference>
<dbReference type="SUPFAM" id="SSF52540">
    <property type="entry name" value="P-loop containing nucleoside triphosphate hydrolases"/>
    <property type="match status" value="1"/>
</dbReference>
<evidence type="ECO:0000256" key="7">
    <source>
        <dbReference type="ARBA" id="ARBA00034808"/>
    </source>
</evidence>
<dbReference type="GO" id="GO:0005829">
    <property type="term" value="C:cytosol"/>
    <property type="evidence" value="ECO:0007669"/>
    <property type="project" value="TreeGrafter"/>
</dbReference>
<comment type="catalytic activity">
    <reaction evidence="6">
        <text>Couples ATP hydrolysis with the unwinding of duplex DNA by translocating in the 3'-5' direction.</text>
        <dbReference type="EC" id="5.6.2.4"/>
    </reaction>
</comment>
<dbReference type="GO" id="GO:0000725">
    <property type="term" value="P:recombinational repair"/>
    <property type="evidence" value="ECO:0007669"/>
    <property type="project" value="TreeGrafter"/>
</dbReference>
<feature type="domain" description="UvrD-like helicase C-terminal" evidence="10">
    <location>
        <begin position="172"/>
        <end position="246"/>
    </location>
</feature>
<evidence type="ECO:0000256" key="6">
    <source>
        <dbReference type="ARBA" id="ARBA00034617"/>
    </source>
</evidence>
<evidence type="ECO:0000313" key="11">
    <source>
        <dbReference type="EMBL" id="PSL57001.1"/>
    </source>
</evidence>
<evidence type="ECO:0000256" key="1">
    <source>
        <dbReference type="ARBA" id="ARBA00022741"/>
    </source>
</evidence>
<sequence length="265" mass="28644">MVVRAALAVDAETRRYKHIVVDEAQDLSPEAIRSLAEAIPEDGSLTLFADYAQQIYGQRVSWRSCGLTVTKAELFLDNYRNSPEIARLAIAMADMPHFKDSADLVEPRAPQRAAGAKPTLVRYSSPTAEAAGVATNAADFGKFARVGVLARTRAEARQAVAGIAGVRMLHDNMQKWEISSGVYAGTYHSAKGLEFDVVFLPFCGANRCPDSDTVAAFGYDEAASRESRLLYVGVTRACDELIITHTGQLTPLLPAADSGLYQVTT</sequence>
<comment type="catalytic activity">
    <reaction evidence="8">
        <text>ATP + H2O = ADP + phosphate + H(+)</text>
        <dbReference type="Rhea" id="RHEA:13065"/>
        <dbReference type="ChEBI" id="CHEBI:15377"/>
        <dbReference type="ChEBI" id="CHEBI:15378"/>
        <dbReference type="ChEBI" id="CHEBI:30616"/>
        <dbReference type="ChEBI" id="CHEBI:43474"/>
        <dbReference type="ChEBI" id="CHEBI:456216"/>
        <dbReference type="EC" id="5.6.2.4"/>
    </reaction>
</comment>
<organism evidence="11 12">
    <name type="scientific">Saccharothrix carnea</name>
    <dbReference type="NCBI Taxonomy" id="1280637"/>
    <lineage>
        <taxon>Bacteria</taxon>
        <taxon>Bacillati</taxon>
        <taxon>Actinomycetota</taxon>
        <taxon>Actinomycetes</taxon>
        <taxon>Pseudonocardiales</taxon>
        <taxon>Pseudonocardiaceae</taxon>
        <taxon>Saccharothrix</taxon>
    </lineage>
</organism>
<dbReference type="EMBL" id="PYAX01000003">
    <property type="protein sequence ID" value="PSL57001.1"/>
    <property type="molecule type" value="Genomic_DNA"/>
</dbReference>
<dbReference type="GO" id="GO:0005524">
    <property type="term" value="F:ATP binding"/>
    <property type="evidence" value="ECO:0007669"/>
    <property type="project" value="UniProtKB-KW"/>
</dbReference>
<dbReference type="Proteomes" id="UP000241118">
    <property type="component" value="Unassembled WGS sequence"/>
</dbReference>
<dbReference type="InterPro" id="IPR014016">
    <property type="entry name" value="UvrD-like_ATP-bd"/>
</dbReference>
<evidence type="ECO:0000259" key="9">
    <source>
        <dbReference type="Pfam" id="PF00580"/>
    </source>
</evidence>
<dbReference type="Pfam" id="PF13361">
    <property type="entry name" value="UvrD_C"/>
    <property type="match status" value="1"/>
</dbReference>
<keyword evidence="1" id="KW-0547">Nucleotide-binding</keyword>
<evidence type="ECO:0000256" key="3">
    <source>
        <dbReference type="ARBA" id="ARBA00022806"/>
    </source>
</evidence>
<gene>
    <name evidence="11" type="ORF">B0I31_103761</name>
</gene>
<dbReference type="PANTHER" id="PTHR11070:SF3">
    <property type="entry name" value="DNA 3'-5' HELICASE"/>
    <property type="match status" value="1"/>
</dbReference>
<accession>A0A2P8IEV5</accession>